<gene>
    <name evidence="3" type="ORF">SDC9_114857</name>
</gene>
<dbReference type="AlphaFoldDB" id="A0A645BRT2"/>
<proteinExistence type="predicted"/>
<evidence type="ECO:0000256" key="1">
    <source>
        <dbReference type="SAM" id="Phobius"/>
    </source>
</evidence>
<evidence type="ECO:0000313" key="3">
    <source>
        <dbReference type="EMBL" id="MPM67932.1"/>
    </source>
</evidence>
<comment type="caution">
    <text evidence="3">The sequence shown here is derived from an EMBL/GenBank/DDBJ whole genome shotgun (WGS) entry which is preliminary data.</text>
</comment>
<feature type="domain" description="Peptidase M28" evidence="2">
    <location>
        <begin position="75"/>
        <end position="245"/>
    </location>
</feature>
<dbReference type="Gene3D" id="3.40.630.10">
    <property type="entry name" value="Zn peptidases"/>
    <property type="match status" value="1"/>
</dbReference>
<dbReference type="SUPFAM" id="SSF53187">
    <property type="entry name" value="Zn-dependent exopeptidases"/>
    <property type="match status" value="1"/>
</dbReference>
<feature type="transmembrane region" description="Helical" evidence="1">
    <location>
        <begin position="47"/>
        <end position="67"/>
    </location>
</feature>
<dbReference type="InterPro" id="IPR051464">
    <property type="entry name" value="Peptidase_M42_aminopept"/>
</dbReference>
<dbReference type="PANTHER" id="PTHR32481">
    <property type="entry name" value="AMINOPEPTIDASE"/>
    <property type="match status" value="1"/>
</dbReference>
<protein>
    <recommendedName>
        <fullName evidence="2">Peptidase M28 domain-containing protein</fullName>
    </recommendedName>
</protein>
<dbReference type="InterPro" id="IPR007484">
    <property type="entry name" value="Peptidase_M28"/>
</dbReference>
<keyword evidence="1" id="KW-0812">Transmembrane</keyword>
<organism evidence="3">
    <name type="scientific">bioreactor metagenome</name>
    <dbReference type="NCBI Taxonomy" id="1076179"/>
    <lineage>
        <taxon>unclassified sequences</taxon>
        <taxon>metagenomes</taxon>
        <taxon>ecological metagenomes</taxon>
    </lineage>
</organism>
<name>A0A645BRT2_9ZZZZ</name>
<evidence type="ECO:0000259" key="2">
    <source>
        <dbReference type="Pfam" id="PF04389"/>
    </source>
</evidence>
<keyword evidence="1" id="KW-0472">Membrane</keyword>
<dbReference type="Pfam" id="PF04389">
    <property type="entry name" value="Peptidase_M28"/>
    <property type="match status" value="1"/>
</dbReference>
<sequence>MDSAFEWRYTYKGGAKLLRFVVVPTLFFSFVSMGIDIAAIFFKSDFITILFTVIELVGCIWFILILFMSNWKKVVPGALDDLTGVFTAGALMRYFSENNIRFEDTEVIVLATGSEEAGLRGAMDFAKKHSDELSGAETIFIGLDTLAEKEHIGVNIKDMCSTVKLSEKAYNLVSESAKNVGYEIPFSKVGFGATDAAAMACAGISATTITAMDPAPGNYYHTRRDTPDLLKRDVIEETLRICIETVYQFAEG</sequence>
<feature type="transmembrane region" description="Helical" evidence="1">
    <location>
        <begin position="20"/>
        <end position="41"/>
    </location>
</feature>
<reference evidence="3" key="1">
    <citation type="submission" date="2019-08" db="EMBL/GenBank/DDBJ databases">
        <authorList>
            <person name="Kucharzyk K."/>
            <person name="Murdoch R.W."/>
            <person name="Higgins S."/>
            <person name="Loffler F."/>
        </authorList>
    </citation>
    <scope>NUCLEOTIDE SEQUENCE</scope>
</reference>
<keyword evidence="1" id="KW-1133">Transmembrane helix</keyword>
<accession>A0A645BRT2</accession>
<dbReference type="EMBL" id="VSSQ01021967">
    <property type="protein sequence ID" value="MPM67932.1"/>
    <property type="molecule type" value="Genomic_DNA"/>
</dbReference>
<dbReference type="PANTHER" id="PTHR32481:SF0">
    <property type="entry name" value="AMINOPEPTIDASE YPDE-RELATED"/>
    <property type="match status" value="1"/>
</dbReference>